<dbReference type="AlphaFoldDB" id="A0A398CVR2"/>
<evidence type="ECO:0000313" key="2">
    <source>
        <dbReference type="EMBL" id="RIE06270.1"/>
    </source>
</evidence>
<accession>A0A398CVR2</accession>
<dbReference type="EMBL" id="QXIS01000017">
    <property type="protein sequence ID" value="RIE06270.1"/>
    <property type="molecule type" value="Genomic_DNA"/>
</dbReference>
<reference evidence="2 3" key="1">
    <citation type="submission" date="2018-09" db="EMBL/GenBank/DDBJ databases">
        <title>Discovery and Ecogenomic Context for Candidatus Cryosericales, a Global Caldiserica Order Active in Thawing Permafrost.</title>
        <authorList>
            <person name="Martinez M.A."/>
            <person name="Woodcroft B.J."/>
            <person name="Ignacio Espinoza J.C."/>
            <person name="Zayed A."/>
            <person name="Singleton C.M."/>
            <person name="Boyd J."/>
            <person name="Li Y.-F."/>
            <person name="Purvine S."/>
            <person name="Maughan H."/>
            <person name="Hodgkins S.B."/>
            <person name="Anderson D."/>
            <person name="Sederholm M."/>
            <person name="Temperton B."/>
            <person name="Saleska S.R."/>
            <person name="Tyson G.W."/>
            <person name="Rich V.I."/>
        </authorList>
    </citation>
    <scope>NUCLEOTIDE SEQUENCE [LARGE SCALE GENOMIC DNA]</scope>
    <source>
        <strain evidence="2 3">SMC7</strain>
    </source>
</reference>
<keyword evidence="3" id="KW-1185">Reference proteome</keyword>
<dbReference type="OrthoDB" id="9835722at2"/>
<dbReference type="SUPFAM" id="SSF103196">
    <property type="entry name" value="Roadblock/LC7 domain"/>
    <property type="match status" value="1"/>
</dbReference>
<feature type="domain" description="Roadblock/LAMTOR2" evidence="1">
    <location>
        <begin position="16"/>
        <end position="104"/>
    </location>
</feature>
<dbReference type="Proteomes" id="UP000266328">
    <property type="component" value="Unassembled WGS sequence"/>
</dbReference>
<evidence type="ECO:0000259" key="1">
    <source>
        <dbReference type="SMART" id="SM00960"/>
    </source>
</evidence>
<name>A0A398CVR2_9BACT</name>
<protein>
    <submittedName>
        <fullName evidence="2">Roadblock/LC7 domain-containing protein</fullName>
    </submittedName>
</protein>
<organism evidence="2 3">
    <name type="scientific">Candidatus Cryosericum terrychapinii</name>
    <dbReference type="NCBI Taxonomy" id="2290919"/>
    <lineage>
        <taxon>Bacteria</taxon>
        <taxon>Pseudomonadati</taxon>
        <taxon>Caldisericota/Cryosericota group</taxon>
        <taxon>Candidatus Cryosericota</taxon>
        <taxon>Candidatus Cryosericia</taxon>
        <taxon>Candidatus Cryosericales</taxon>
        <taxon>Candidatus Cryosericaceae</taxon>
        <taxon>Candidatus Cryosericum</taxon>
    </lineage>
</organism>
<dbReference type="InterPro" id="IPR004942">
    <property type="entry name" value="Roadblock/LAMTOR2_dom"/>
</dbReference>
<dbReference type="SMART" id="SM00960">
    <property type="entry name" value="Robl_LC7"/>
    <property type="match status" value="1"/>
</dbReference>
<comment type="caution">
    <text evidence="2">The sequence shown here is derived from an EMBL/GenBank/DDBJ whole genome shotgun (WGS) entry which is preliminary data.</text>
</comment>
<gene>
    <name evidence="2" type="ORF">SMC7_03125</name>
</gene>
<dbReference type="Gene3D" id="3.30.450.30">
    <property type="entry name" value="Dynein light chain 2a, cytoplasmic"/>
    <property type="match status" value="1"/>
</dbReference>
<proteinExistence type="predicted"/>
<evidence type="ECO:0000313" key="3">
    <source>
        <dbReference type="Proteomes" id="UP000266328"/>
    </source>
</evidence>
<dbReference type="InterPro" id="IPR015019">
    <property type="entry name" value="LAMTOR3"/>
</dbReference>
<sequence>MFQTTFRETERLVIVVQETLDKLKSSSGVLAVILTDLDGAILYTASDMDITPPLVRGMILSFAGYMQQIVIQLDMGKLTELDVETTTGRIMMVRTKDKVLSILTTKQSNLGTIRIALGRALKDLSERA</sequence>
<dbReference type="GO" id="GO:0032006">
    <property type="term" value="P:regulation of TOR signaling"/>
    <property type="evidence" value="ECO:0007669"/>
    <property type="project" value="InterPro"/>
</dbReference>
<dbReference type="Pfam" id="PF08923">
    <property type="entry name" value="MAPKK1_Int"/>
    <property type="match status" value="1"/>
</dbReference>